<reference evidence="2" key="1">
    <citation type="journal article" date="2015" name="Nature">
        <title>Complex archaea that bridge the gap between prokaryotes and eukaryotes.</title>
        <authorList>
            <person name="Spang A."/>
            <person name="Saw J.H."/>
            <person name="Jorgensen S.L."/>
            <person name="Zaremba-Niedzwiedzka K."/>
            <person name="Martijn J."/>
            <person name="Lind A.E."/>
            <person name="van Eijk R."/>
            <person name="Schleper C."/>
            <person name="Guy L."/>
            <person name="Ettema T.J."/>
        </authorList>
    </citation>
    <scope>NUCLEOTIDE SEQUENCE</scope>
</reference>
<organism evidence="2">
    <name type="scientific">marine sediment metagenome</name>
    <dbReference type="NCBI Taxonomy" id="412755"/>
    <lineage>
        <taxon>unclassified sequences</taxon>
        <taxon>metagenomes</taxon>
        <taxon>ecological metagenomes</taxon>
    </lineage>
</organism>
<protein>
    <submittedName>
        <fullName evidence="2">Uncharacterized protein</fullName>
    </submittedName>
</protein>
<evidence type="ECO:0000313" key="2">
    <source>
        <dbReference type="EMBL" id="KKM27371.1"/>
    </source>
</evidence>
<evidence type="ECO:0000256" key="1">
    <source>
        <dbReference type="SAM" id="Phobius"/>
    </source>
</evidence>
<sequence>MFRWRGRLNMKDITERVISGIIAGAVMGGVFVALDRLLG</sequence>
<dbReference type="EMBL" id="LAZR01012334">
    <property type="protein sequence ID" value="KKM27371.1"/>
    <property type="molecule type" value="Genomic_DNA"/>
</dbReference>
<accession>A0A0F9IIE6</accession>
<gene>
    <name evidence="2" type="ORF">LCGC14_1575350</name>
</gene>
<keyword evidence="1" id="KW-1133">Transmembrane helix</keyword>
<dbReference type="AlphaFoldDB" id="A0A0F9IIE6"/>
<comment type="caution">
    <text evidence="2">The sequence shown here is derived from an EMBL/GenBank/DDBJ whole genome shotgun (WGS) entry which is preliminary data.</text>
</comment>
<feature type="transmembrane region" description="Helical" evidence="1">
    <location>
        <begin position="16"/>
        <end position="34"/>
    </location>
</feature>
<keyword evidence="1" id="KW-0472">Membrane</keyword>
<name>A0A0F9IIE6_9ZZZZ</name>
<keyword evidence="1" id="KW-0812">Transmembrane</keyword>
<proteinExistence type="predicted"/>